<evidence type="ECO:0000256" key="2">
    <source>
        <dbReference type="ARBA" id="ARBA00022840"/>
    </source>
</evidence>
<dbReference type="GO" id="GO:0006355">
    <property type="term" value="P:regulation of DNA-templated transcription"/>
    <property type="evidence" value="ECO:0007669"/>
    <property type="project" value="InterPro"/>
</dbReference>
<dbReference type="PROSITE" id="PS50045">
    <property type="entry name" value="SIGMA54_INTERACT_4"/>
    <property type="match status" value="1"/>
</dbReference>
<sequence>MPTREVESVHTATYQFSDILGASPALRQAINFARRASRMASRIVILGESGTGKELFAQAIHNAGNEPDRPFVGISCAAIPNNLIEAELFGYEEGAFTGARKGGQKGRLEAANGGTLFLDEVNSLPLAVQAKLLRVLQEMTFSPLGSNHLVRLDVRVIAAGNTNLADEVQAGTFRSDLYYRLNVLEIELPPLRERKGDVELLAKTFWRKLCARMNLPMVTVEPAVLEMLNAYSWPGNVRELQNVCERALVLSDGASIRLDCLPRHITGKNVTVLAAGQPEVALGHASMDDLCENMVRKTLEAAGGNISKASETLGIARTTLYRKMKKYGLGQ</sequence>
<dbReference type="SUPFAM" id="SSF52540">
    <property type="entry name" value="P-loop containing nucleoside triphosphate hydrolases"/>
    <property type="match status" value="1"/>
</dbReference>
<gene>
    <name evidence="7" type="ORF">KL86DES1_22185</name>
</gene>
<dbReference type="PROSITE" id="PS00675">
    <property type="entry name" value="SIGMA54_INTERACT_1"/>
    <property type="match status" value="1"/>
</dbReference>
<dbReference type="InterPro" id="IPR025662">
    <property type="entry name" value="Sigma_54_int_dom_ATP-bd_1"/>
</dbReference>
<evidence type="ECO:0000259" key="6">
    <source>
        <dbReference type="PROSITE" id="PS50045"/>
    </source>
</evidence>
<dbReference type="PROSITE" id="PS00676">
    <property type="entry name" value="SIGMA54_INTERACT_2"/>
    <property type="match status" value="1"/>
</dbReference>
<dbReference type="PROSITE" id="PS00688">
    <property type="entry name" value="SIGMA54_INTERACT_3"/>
    <property type="match status" value="1"/>
</dbReference>
<dbReference type="Gene3D" id="3.40.50.300">
    <property type="entry name" value="P-loop containing nucleotide triphosphate hydrolases"/>
    <property type="match status" value="1"/>
</dbReference>
<name>A0A212LBB5_9BACT</name>
<keyword evidence="4" id="KW-0238">DNA-binding</keyword>
<protein>
    <submittedName>
        <fullName evidence="7">Signal-transduction and transcriptional-control protein</fullName>
    </submittedName>
</protein>
<dbReference type="Gene3D" id="1.10.10.60">
    <property type="entry name" value="Homeodomain-like"/>
    <property type="match status" value="1"/>
</dbReference>
<dbReference type="SMART" id="SM00382">
    <property type="entry name" value="AAA"/>
    <property type="match status" value="1"/>
</dbReference>
<dbReference type="PANTHER" id="PTHR32071">
    <property type="entry name" value="TRANSCRIPTIONAL REGULATORY PROTEIN"/>
    <property type="match status" value="1"/>
</dbReference>
<keyword evidence="1" id="KW-0547">Nucleotide-binding</keyword>
<dbReference type="PRINTS" id="PR01590">
    <property type="entry name" value="HTHFIS"/>
</dbReference>
<proteinExistence type="predicted"/>
<dbReference type="InterPro" id="IPR025943">
    <property type="entry name" value="Sigma_54_int_dom_ATP-bd_2"/>
</dbReference>
<dbReference type="Pfam" id="PF25601">
    <property type="entry name" value="AAA_lid_14"/>
    <property type="match status" value="1"/>
</dbReference>
<keyword evidence="3" id="KW-0805">Transcription regulation</keyword>
<dbReference type="InterPro" id="IPR058031">
    <property type="entry name" value="AAA_lid_NorR"/>
</dbReference>
<dbReference type="InterPro" id="IPR025944">
    <property type="entry name" value="Sigma_54_int_dom_CS"/>
</dbReference>
<reference evidence="7" key="1">
    <citation type="submission" date="2016-08" db="EMBL/GenBank/DDBJ databases">
        <authorList>
            <person name="Seilhamer J.J."/>
        </authorList>
    </citation>
    <scope>NUCLEOTIDE SEQUENCE</scope>
    <source>
        <strain evidence="7">86-1</strain>
    </source>
</reference>
<feature type="domain" description="Sigma-54 factor interaction" evidence="6">
    <location>
        <begin position="19"/>
        <end position="249"/>
    </location>
</feature>
<dbReference type="GO" id="GO:0005524">
    <property type="term" value="F:ATP binding"/>
    <property type="evidence" value="ECO:0007669"/>
    <property type="project" value="UniProtKB-KW"/>
</dbReference>
<evidence type="ECO:0000313" key="7">
    <source>
        <dbReference type="EMBL" id="SCM74836.1"/>
    </source>
</evidence>
<dbReference type="InterPro" id="IPR003593">
    <property type="entry name" value="AAA+_ATPase"/>
</dbReference>
<dbReference type="EMBL" id="FMJC01000002">
    <property type="protein sequence ID" value="SCM74836.1"/>
    <property type="molecule type" value="Genomic_DNA"/>
</dbReference>
<keyword evidence="2" id="KW-0067">ATP-binding</keyword>
<dbReference type="InterPro" id="IPR009057">
    <property type="entry name" value="Homeodomain-like_sf"/>
</dbReference>
<dbReference type="InterPro" id="IPR002078">
    <property type="entry name" value="Sigma_54_int"/>
</dbReference>
<dbReference type="InterPro" id="IPR002197">
    <property type="entry name" value="HTH_Fis"/>
</dbReference>
<dbReference type="SUPFAM" id="SSF46689">
    <property type="entry name" value="Homeodomain-like"/>
    <property type="match status" value="1"/>
</dbReference>
<evidence type="ECO:0000256" key="3">
    <source>
        <dbReference type="ARBA" id="ARBA00023015"/>
    </source>
</evidence>
<dbReference type="Pfam" id="PF02954">
    <property type="entry name" value="HTH_8"/>
    <property type="match status" value="1"/>
</dbReference>
<dbReference type="AlphaFoldDB" id="A0A212LBB5"/>
<evidence type="ECO:0000256" key="4">
    <source>
        <dbReference type="ARBA" id="ARBA00023125"/>
    </source>
</evidence>
<evidence type="ECO:0000256" key="1">
    <source>
        <dbReference type="ARBA" id="ARBA00022741"/>
    </source>
</evidence>
<dbReference type="Pfam" id="PF00158">
    <property type="entry name" value="Sigma54_activat"/>
    <property type="match status" value="1"/>
</dbReference>
<dbReference type="CDD" id="cd00009">
    <property type="entry name" value="AAA"/>
    <property type="match status" value="1"/>
</dbReference>
<dbReference type="Gene3D" id="1.10.8.60">
    <property type="match status" value="1"/>
</dbReference>
<dbReference type="InterPro" id="IPR027417">
    <property type="entry name" value="P-loop_NTPase"/>
</dbReference>
<dbReference type="GO" id="GO:0043565">
    <property type="term" value="F:sequence-specific DNA binding"/>
    <property type="evidence" value="ECO:0007669"/>
    <property type="project" value="InterPro"/>
</dbReference>
<keyword evidence="5" id="KW-0804">Transcription</keyword>
<accession>A0A212LBB5</accession>
<evidence type="ECO:0000256" key="5">
    <source>
        <dbReference type="ARBA" id="ARBA00023163"/>
    </source>
</evidence>
<dbReference type="FunFam" id="3.40.50.300:FF:000006">
    <property type="entry name" value="DNA-binding transcriptional regulator NtrC"/>
    <property type="match status" value="1"/>
</dbReference>
<organism evidence="7">
    <name type="scientific">uncultured Desulfovibrio sp</name>
    <dbReference type="NCBI Taxonomy" id="167968"/>
    <lineage>
        <taxon>Bacteria</taxon>
        <taxon>Pseudomonadati</taxon>
        <taxon>Thermodesulfobacteriota</taxon>
        <taxon>Desulfovibrionia</taxon>
        <taxon>Desulfovibrionales</taxon>
        <taxon>Desulfovibrionaceae</taxon>
        <taxon>Desulfovibrio</taxon>
        <taxon>environmental samples</taxon>
    </lineage>
</organism>